<dbReference type="PANTHER" id="PTHR10357">
    <property type="entry name" value="ALPHA-AMYLASE FAMILY MEMBER"/>
    <property type="match status" value="1"/>
</dbReference>
<dbReference type="NCBIfam" id="TIGR04183">
    <property type="entry name" value="Por_Secre_tail"/>
    <property type="match status" value="1"/>
</dbReference>
<gene>
    <name evidence="4" type="ORF">CYPRO_0421</name>
</gene>
<dbReference type="InterPro" id="IPR045857">
    <property type="entry name" value="O16G_dom_2"/>
</dbReference>
<dbReference type="Pfam" id="PF18962">
    <property type="entry name" value="Por_Secre_tail"/>
    <property type="match status" value="1"/>
</dbReference>
<dbReference type="SUPFAM" id="SSF51445">
    <property type="entry name" value="(Trans)glycosidases"/>
    <property type="match status" value="1"/>
</dbReference>
<dbReference type="SMART" id="SM00089">
    <property type="entry name" value="PKD"/>
    <property type="match status" value="1"/>
</dbReference>
<evidence type="ECO:0000313" key="5">
    <source>
        <dbReference type="Proteomes" id="UP000254808"/>
    </source>
</evidence>
<dbReference type="InterPro" id="IPR000601">
    <property type="entry name" value="PKD_dom"/>
</dbReference>
<dbReference type="AlphaFoldDB" id="A0A345UGV6"/>
<comment type="similarity">
    <text evidence="1">Belongs to the glycosyl hydrolase 13 family.</text>
</comment>
<dbReference type="Pfam" id="PF00128">
    <property type="entry name" value="Alpha-amylase"/>
    <property type="match status" value="1"/>
</dbReference>
<reference evidence="4 5" key="1">
    <citation type="submission" date="2018-03" db="EMBL/GenBank/DDBJ databases">
        <title>Phenotypic and genomic properties of Cyclonatronum proteinivorum gen. nov., sp. nov., a haloalkaliphilic bacteroidete from soda lakes possessing Na+-translocating rhodopsin.</title>
        <authorList>
            <person name="Toshchakov S.V."/>
            <person name="Korzhenkov A."/>
            <person name="Samarov N.I."/>
            <person name="Kublanov I.V."/>
            <person name="Muntyan M.S."/>
            <person name="Sorokin D.Y."/>
        </authorList>
    </citation>
    <scope>NUCLEOTIDE SEQUENCE [LARGE SCALE GENOMIC DNA]</scope>
    <source>
        <strain evidence="4 5">Omega</strain>
    </source>
</reference>
<organism evidence="4 5">
    <name type="scientific">Cyclonatronum proteinivorum</name>
    <dbReference type="NCBI Taxonomy" id="1457365"/>
    <lineage>
        <taxon>Bacteria</taxon>
        <taxon>Pseudomonadati</taxon>
        <taxon>Balneolota</taxon>
        <taxon>Balneolia</taxon>
        <taxon>Balneolales</taxon>
        <taxon>Cyclonatronaceae</taxon>
        <taxon>Cyclonatronum</taxon>
    </lineage>
</organism>
<dbReference type="CDD" id="cd02859">
    <property type="entry name" value="E_set_AMPKbeta_like_N"/>
    <property type="match status" value="1"/>
</dbReference>
<feature type="domain" description="PKD" evidence="3">
    <location>
        <begin position="137"/>
        <end position="222"/>
    </location>
</feature>
<dbReference type="PROSITE" id="PS50093">
    <property type="entry name" value="PKD"/>
    <property type="match status" value="1"/>
</dbReference>
<dbReference type="Proteomes" id="UP000254808">
    <property type="component" value="Chromosome"/>
</dbReference>
<dbReference type="SUPFAM" id="SSF81296">
    <property type="entry name" value="E set domains"/>
    <property type="match status" value="1"/>
</dbReference>
<dbReference type="Gene3D" id="2.60.40.4070">
    <property type="match status" value="1"/>
</dbReference>
<dbReference type="PANTHER" id="PTHR10357:SF179">
    <property type="entry name" value="NEUTRAL AND BASIC AMINO ACID TRANSPORT PROTEIN RBAT"/>
    <property type="match status" value="1"/>
</dbReference>
<dbReference type="InterPro" id="IPR017853">
    <property type="entry name" value="GH"/>
</dbReference>
<dbReference type="InterPro" id="IPR013780">
    <property type="entry name" value="Glyco_hydro_b"/>
</dbReference>
<sequence length="827" mass="92421">MPFFYRFFFPALFALLFFAQTVTAQQTQVTFSVNMNHQVTLGNFDPDLNFVDVAGTFNGWGGTPRVLADPEGDGIYSLTIDGFSPGQTIQFKFRIDGAWDGREEFPGGGANRNYTVTSGPNEILVWYNDELPPDGPPVAGFTPQSVSIFENGAVSFSDLSGGEVTEWEWHFEGGVPASSQQRNPVISYPQAGSYGVTLIARHQDLADTLSLTDVVQVQVRETTATHWWNHTVFYEMFARSFFDSSGDGTGDFQGMIEKLDYLNDGDPESGESLGITGIWLMPIHPSPNYHGYDVLDYTSVSSDFGSMETFRTFVEEAQARGIRVIIDFVLNHTSSQHPWFINSRNNVPGYRDYYRWSATHPGYNGPWGQPVWHQHGGWFYYGLFWGGMPDVNFHNEEVKEKLFQAADFWLSDVGIDGFRLDAVTYIFEDGSQLEHTEETFAFWAEFNERVKSNNPEAVTVGEAWTSTENIIPYVTNDRLDIAFEFDLASAILNAARNGDARPLRSQMQKVHNSYPYLQYATFLTNHDQNRVMNELGDDWNKARTAASIYLTLPGVPFLYYGEEIGMRGAKPDPQIRTPMQWTDGPNAGFTTGTPWINLNPDYHIRNVAVQAEDPNSLLNWYQRLIQVRNQEIALRIGDYQPAEVSRNALFGFVRTYEEDQLLIAVNTGSGAVTEAAFGMPGISLQPGTWEVDELLSGNTLTVTVEAGNRVIIPALAAHGAMVLRIGGMVPVSTAPTGELPRQMQLHQNYPNPFNPITQIRFELAEASEVFLSVYNLQGQRVATLANGLHQSGIHQLAFDGSALASGLYLYRLTAAGQQLTRKMMLIK</sequence>
<dbReference type="GO" id="GO:0009313">
    <property type="term" value="P:oligosaccharide catabolic process"/>
    <property type="evidence" value="ECO:0007669"/>
    <property type="project" value="TreeGrafter"/>
</dbReference>
<dbReference type="Gene3D" id="2.60.40.1180">
    <property type="entry name" value="Golgi alpha-mannosidase II"/>
    <property type="match status" value="1"/>
</dbReference>
<protein>
    <submittedName>
        <fullName evidence="4">Por secretion system C-terminal sorting domain-containing protein</fullName>
    </submittedName>
</protein>
<dbReference type="Gene3D" id="3.90.400.10">
    <property type="entry name" value="Oligo-1,6-glucosidase, Domain 2"/>
    <property type="match status" value="1"/>
</dbReference>
<keyword evidence="5" id="KW-1185">Reference proteome</keyword>
<dbReference type="Gene3D" id="2.60.40.10">
    <property type="entry name" value="Immunoglobulins"/>
    <property type="match status" value="2"/>
</dbReference>
<dbReference type="InterPro" id="IPR014756">
    <property type="entry name" value="Ig_E-set"/>
</dbReference>
<dbReference type="CDD" id="cd11316">
    <property type="entry name" value="AmyAc_bac2_AmyA"/>
    <property type="match status" value="1"/>
</dbReference>
<proteinExistence type="inferred from homology"/>
<dbReference type="GO" id="GO:0004556">
    <property type="term" value="F:alpha-amylase activity"/>
    <property type="evidence" value="ECO:0007669"/>
    <property type="project" value="TreeGrafter"/>
</dbReference>
<dbReference type="KEGG" id="cprv:CYPRO_0421"/>
<feature type="chain" id="PRO_5016789800" evidence="2">
    <location>
        <begin position="25"/>
        <end position="827"/>
    </location>
</feature>
<keyword evidence="2" id="KW-0732">Signal</keyword>
<dbReference type="EMBL" id="CP027806">
    <property type="protein sequence ID" value="AXI99707.1"/>
    <property type="molecule type" value="Genomic_DNA"/>
</dbReference>
<evidence type="ECO:0000313" key="4">
    <source>
        <dbReference type="EMBL" id="AXI99707.1"/>
    </source>
</evidence>
<dbReference type="RefSeq" id="WP_124245488.1">
    <property type="nucleotide sequence ID" value="NZ_CP027806.1"/>
</dbReference>
<dbReference type="InterPro" id="IPR006047">
    <property type="entry name" value="GH13_cat_dom"/>
</dbReference>
<dbReference type="CDD" id="cd00146">
    <property type="entry name" value="PKD"/>
    <property type="match status" value="1"/>
</dbReference>
<dbReference type="Gene3D" id="3.20.20.80">
    <property type="entry name" value="Glycosidases"/>
    <property type="match status" value="1"/>
</dbReference>
<name>A0A345UGV6_9BACT</name>
<dbReference type="InterPro" id="IPR026444">
    <property type="entry name" value="Secre_tail"/>
</dbReference>
<evidence type="ECO:0000256" key="1">
    <source>
        <dbReference type="ARBA" id="ARBA00008061"/>
    </source>
</evidence>
<dbReference type="InterPro" id="IPR035986">
    <property type="entry name" value="PKD_dom_sf"/>
</dbReference>
<dbReference type="OrthoDB" id="9806009at2"/>
<dbReference type="Pfam" id="PF18911">
    <property type="entry name" value="PKD_4"/>
    <property type="match status" value="1"/>
</dbReference>
<accession>A0A345UGV6</accession>
<dbReference type="InterPro" id="IPR013783">
    <property type="entry name" value="Ig-like_fold"/>
</dbReference>
<evidence type="ECO:0000256" key="2">
    <source>
        <dbReference type="SAM" id="SignalP"/>
    </source>
</evidence>
<dbReference type="InterPro" id="IPR022409">
    <property type="entry name" value="PKD/Chitinase_dom"/>
</dbReference>
<evidence type="ECO:0000259" key="3">
    <source>
        <dbReference type="PROSITE" id="PS50093"/>
    </source>
</evidence>
<dbReference type="SMART" id="SM00642">
    <property type="entry name" value="Aamy"/>
    <property type="match status" value="1"/>
</dbReference>
<feature type="signal peptide" evidence="2">
    <location>
        <begin position="1"/>
        <end position="24"/>
    </location>
</feature>
<dbReference type="SUPFAM" id="SSF49299">
    <property type="entry name" value="PKD domain"/>
    <property type="match status" value="1"/>
</dbReference>